<dbReference type="SMR" id="A2FPZ6"/>
<dbReference type="Proteomes" id="UP000001542">
    <property type="component" value="Unassembled WGS sequence"/>
</dbReference>
<evidence type="ECO:0000313" key="2">
    <source>
        <dbReference type="Proteomes" id="UP000001542"/>
    </source>
</evidence>
<keyword evidence="2" id="KW-1185">Reference proteome</keyword>
<protein>
    <submittedName>
        <fullName evidence="1">Uncharacterized protein</fullName>
    </submittedName>
</protein>
<dbReference type="VEuPathDB" id="TrichDB:TVAG_007380"/>
<sequence length="132" mass="15232">MSELHPICQLEINEVVSNYLLHVFSTNRSIQLTKVSRRQIQRLEAAAGVILSFEEGLTNKKDVIDSKRDTLAAFLTKHPWVNIDLKIPYQGLVETFTIYRQLLDRPEQNLLVERDGTLNPTDQQVEKEEAQE</sequence>
<dbReference type="RefSeq" id="XP_001305944.1">
    <property type="nucleotide sequence ID" value="XM_001305943.1"/>
</dbReference>
<proteinExistence type="predicted"/>
<gene>
    <name evidence="1" type="ORF">TVAG_007380</name>
</gene>
<reference evidence="1" key="1">
    <citation type="submission" date="2006-10" db="EMBL/GenBank/DDBJ databases">
        <authorList>
            <person name="Amadeo P."/>
            <person name="Zhao Q."/>
            <person name="Wortman J."/>
            <person name="Fraser-Liggett C."/>
            <person name="Carlton J."/>
        </authorList>
    </citation>
    <scope>NUCLEOTIDE SEQUENCE</scope>
    <source>
        <strain evidence="1">G3</strain>
    </source>
</reference>
<reference evidence="1" key="2">
    <citation type="journal article" date="2007" name="Science">
        <title>Draft genome sequence of the sexually transmitted pathogen Trichomonas vaginalis.</title>
        <authorList>
            <person name="Carlton J.M."/>
            <person name="Hirt R.P."/>
            <person name="Silva J.C."/>
            <person name="Delcher A.L."/>
            <person name="Schatz M."/>
            <person name="Zhao Q."/>
            <person name="Wortman J.R."/>
            <person name="Bidwell S.L."/>
            <person name="Alsmark U.C.M."/>
            <person name="Besteiro S."/>
            <person name="Sicheritz-Ponten T."/>
            <person name="Noel C.J."/>
            <person name="Dacks J.B."/>
            <person name="Foster P.G."/>
            <person name="Simillion C."/>
            <person name="Van de Peer Y."/>
            <person name="Miranda-Saavedra D."/>
            <person name="Barton G.J."/>
            <person name="Westrop G.D."/>
            <person name="Mueller S."/>
            <person name="Dessi D."/>
            <person name="Fiori P.L."/>
            <person name="Ren Q."/>
            <person name="Paulsen I."/>
            <person name="Zhang H."/>
            <person name="Bastida-Corcuera F.D."/>
            <person name="Simoes-Barbosa A."/>
            <person name="Brown M.T."/>
            <person name="Hayes R.D."/>
            <person name="Mukherjee M."/>
            <person name="Okumura C.Y."/>
            <person name="Schneider R."/>
            <person name="Smith A.J."/>
            <person name="Vanacova S."/>
            <person name="Villalvazo M."/>
            <person name="Haas B.J."/>
            <person name="Pertea M."/>
            <person name="Feldblyum T.V."/>
            <person name="Utterback T.R."/>
            <person name="Shu C.L."/>
            <person name="Osoegawa K."/>
            <person name="de Jong P.J."/>
            <person name="Hrdy I."/>
            <person name="Horvathova L."/>
            <person name="Zubacova Z."/>
            <person name="Dolezal P."/>
            <person name="Malik S.B."/>
            <person name="Logsdon J.M. Jr."/>
            <person name="Henze K."/>
            <person name="Gupta A."/>
            <person name="Wang C.C."/>
            <person name="Dunne R.L."/>
            <person name="Upcroft J.A."/>
            <person name="Upcroft P."/>
            <person name="White O."/>
            <person name="Salzberg S.L."/>
            <person name="Tang P."/>
            <person name="Chiu C.-H."/>
            <person name="Lee Y.-S."/>
            <person name="Embley T.M."/>
            <person name="Coombs G.H."/>
            <person name="Mottram J.C."/>
            <person name="Tachezy J."/>
            <person name="Fraser-Liggett C.M."/>
            <person name="Johnson P.J."/>
        </authorList>
    </citation>
    <scope>NUCLEOTIDE SEQUENCE [LARGE SCALE GENOMIC DNA]</scope>
    <source>
        <strain evidence="1">G3</strain>
    </source>
</reference>
<dbReference type="EMBL" id="DS113934">
    <property type="protein sequence ID" value="EAX93014.1"/>
    <property type="molecule type" value="Genomic_DNA"/>
</dbReference>
<accession>A2FPZ6</accession>
<name>A2FPZ6_TRIV3</name>
<evidence type="ECO:0000313" key="1">
    <source>
        <dbReference type="EMBL" id="EAX93014.1"/>
    </source>
</evidence>
<dbReference type="AlphaFoldDB" id="A2FPZ6"/>
<dbReference type="InParanoid" id="A2FPZ6"/>
<dbReference type="KEGG" id="tva:4750729"/>
<organism evidence="1 2">
    <name type="scientific">Trichomonas vaginalis (strain ATCC PRA-98 / G3)</name>
    <dbReference type="NCBI Taxonomy" id="412133"/>
    <lineage>
        <taxon>Eukaryota</taxon>
        <taxon>Metamonada</taxon>
        <taxon>Parabasalia</taxon>
        <taxon>Trichomonadida</taxon>
        <taxon>Trichomonadidae</taxon>
        <taxon>Trichomonas</taxon>
    </lineage>
</organism>
<dbReference type="VEuPathDB" id="TrichDB:TVAGG3_0019650"/>